<gene>
    <name evidence="1" type="ORF">K8U72_09560</name>
</gene>
<evidence type="ECO:0000313" key="1">
    <source>
        <dbReference type="EMBL" id="HJF46012.1"/>
    </source>
</evidence>
<evidence type="ECO:0000313" key="2">
    <source>
        <dbReference type="Proteomes" id="UP000697330"/>
    </source>
</evidence>
<comment type="caution">
    <text evidence="1">The sequence shown here is derived from an EMBL/GenBank/DDBJ whole genome shotgun (WGS) entry which is preliminary data.</text>
</comment>
<dbReference type="PANTHER" id="PTHR10000:SF8">
    <property type="entry name" value="HAD SUPERFAMILY HYDROLASE-LIKE, TYPE 3"/>
    <property type="match status" value="1"/>
</dbReference>
<keyword evidence="1" id="KW-0378">Hydrolase</keyword>
<dbReference type="NCBIfam" id="TIGR01484">
    <property type="entry name" value="HAD-SF-IIB"/>
    <property type="match status" value="1"/>
</dbReference>
<accession>A0A921KLS8</accession>
<dbReference type="SFLD" id="SFLDS00003">
    <property type="entry name" value="Haloacid_Dehalogenase"/>
    <property type="match status" value="1"/>
</dbReference>
<name>A0A921KLS8_9ACTN</name>
<dbReference type="NCBIfam" id="TIGR00099">
    <property type="entry name" value="Cof-subfamily"/>
    <property type="match status" value="1"/>
</dbReference>
<sequence>MVRLVFIDMDDTFVGPDKTIPRDNLRILDVAAERGVQFVPCTGRSLRGVPRELVTHPSVRYAVCGGGALVYDVRSGEIIREVPIAKELVRSLYEDVRDQRVTFDLFTPEGVFASREHLPLYNQIEMTEATRRMVVSQRTFVDCDTEELIERTPTICRVNVLFGDERGRRVTWDAVEARPELFCASSIPMNVEVTSVEATKGTALVWLCERLGVDVADTVAFGDSGNDVAMLDVAGDAVAMENASPEVKAHARHVAPRCELAGVARYLEPLLV</sequence>
<reference evidence="1" key="1">
    <citation type="journal article" date="2021" name="PeerJ">
        <title>Extensive microbial diversity within the chicken gut microbiome revealed by metagenomics and culture.</title>
        <authorList>
            <person name="Gilroy R."/>
            <person name="Ravi A."/>
            <person name="Getino M."/>
            <person name="Pursley I."/>
            <person name="Horton D.L."/>
            <person name="Alikhan N.F."/>
            <person name="Baker D."/>
            <person name="Gharbi K."/>
            <person name="Hall N."/>
            <person name="Watson M."/>
            <person name="Adriaenssens E.M."/>
            <person name="Foster-Nyarko E."/>
            <person name="Jarju S."/>
            <person name="Secka A."/>
            <person name="Antonio M."/>
            <person name="Oren A."/>
            <person name="Chaudhuri R.R."/>
            <person name="La Ragione R."/>
            <person name="Hildebrand F."/>
            <person name="Pallen M.J."/>
        </authorList>
    </citation>
    <scope>NUCLEOTIDE SEQUENCE</scope>
    <source>
        <strain evidence="1">CHK124-7917</strain>
    </source>
</reference>
<dbReference type="GO" id="GO:0000287">
    <property type="term" value="F:magnesium ion binding"/>
    <property type="evidence" value="ECO:0007669"/>
    <property type="project" value="TreeGrafter"/>
</dbReference>
<organism evidence="1 2">
    <name type="scientific">Thermophilibacter provencensis</name>
    <dbReference type="NCBI Taxonomy" id="1852386"/>
    <lineage>
        <taxon>Bacteria</taxon>
        <taxon>Bacillati</taxon>
        <taxon>Actinomycetota</taxon>
        <taxon>Coriobacteriia</taxon>
        <taxon>Coriobacteriales</taxon>
        <taxon>Atopobiaceae</taxon>
        <taxon>Thermophilibacter</taxon>
    </lineage>
</organism>
<dbReference type="InterPro" id="IPR000150">
    <property type="entry name" value="Cof"/>
</dbReference>
<dbReference type="Proteomes" id="UP000697330">
    <property type="component" value="Unassembled WGS sequence"/>
</dbReference>
<dbReference type="SUPFAM" id="SSF56784">
    <property type="entry name" value="HAD-like"/>
    <property type="match status" value="1"/>
</dbReference>
<dbReference type="GO" id="GO:0016791">
    <property type="term" value="F:phosphatase activity"/>
    <property type="evidence" value="ECO:0007669"/>
    <property type="project" value="UniProtKB-ARBA"/>
</dbReference>
<reference evidence="1" key="2">
    <citation type="submission" date="2021-09" db="EMBL/GenBank/DDBJ databases">
        <authorList>
            <person name="Gilroy R."/>
        </authorList>
    </citation>
    <scope>NUCLEOTIDE SEQUENCE</scope>
    <source>
        <strain evidence="1">CHK124-7917</strain>
    </source>
</reference>
<proteinExistence type="predicted"/>
<dbReference type="SFLD" id="SFLDG01140">
    <property type="entry name" value="C2.B:_Phosphomannomutase_and_P"/>
    <property type="match status" value="1"/>
</dbReference>
<dbReference type="AlphaFoldDB" id="A0A921KLS8"/>
<protein>
    <submittedName>
        <fullName evidence="1">Cof-type HAD-IIB family hydrolase</fullName>
    </submittedName>
</protein>
<dbReference type="InterPro" id="IPR006379">
    <property type="entry name" value="HAD-SF_hydro_IIB"/>
</dbReference>
<dbReference type="Pfam" id="PF08282">
    <property type="entry name" value="Hydrolase_3"/>
    <property type="match status" value="1"/>
</dbReference>
<dbReference type="PANTHER" id="PTHR10000">
    <property type="entry name" value="PHOSPHOSERINE PHOSPHATASE"/>
    <property type="match status" value="1"/>
</dbReference>
<dbReference type="GO" id="GO:0005829">
    <property type="term" value="C:cytosol"/>
    <property type="evidence" value="ECO:0007669"/>
    <property type="project" value="TreeGrafter"/>
</dbReference>
<dbReference type="RefSeq" id="WP_273445586.1">
    <property type="nucleotide sequence ID" value="NZ_CALUGK010000001.1"/>
</dbReference>
<dbReference type="InterPro" id="IPR036412">
    <property type="entry name" value="HAD-like_sf"/>
</dbReference>
<dbReference type="Gene3D" id="3.40.50.1000">
    <property type="entry name" value="HAD superfamily/HAD-like"/>
    <property type="match status" value="1"/>
</dbReference>
<dbReference type="EMBL" id="DYWQ01000151">
    <property type="protein sequence ID" value="HJF46012.1"/>
    <property type="molecule type" value="Genomic_DNA"/>
</dbReference>
<dbReference type="Gene3D" id="3.30.1240.10">
    <property type="match status" value="1"/>
</dbReference>
<dbReference type="InterPro" id="IPR023214">
    <property type="entry name" value="HAD_sf"/>
</dbReference>